<name>A0ABU2AXJ5_9MICC</name>
<dbReference type="Pfam" id="PF02698">
    <property type="entry name" value="DUF218"/>
    <property type="match status" value="1"/>
</dbReference>
<comment type="caution">
    <text evidence="2">The sequence shown here is derived from an EMBL/GenBank/DDBJ whole genome shotgun (WGS) entry which is preliminary data.</text>
</comment>
<organism evidence="2 3">
    <name type="scientific">Enteractinococcus fodinae</name>
    <dbReference type="NCBI Taxonomy" id="684663"/>
    <lineage>
        <taxon>Bacteria</taxon>
        <taxon>Bacillati</taxon>
        <taxon>Actinomycetota</taxon>
        <taxon>Actinomycetes</taxon>
        <taxon>Micrococcales</taxon>
        <taxon>Micrococcaceae</taxon>
    </lineage>
</organism>
<accession>A0ABU2AXJ5</accession>
<feature type="domain" description="DUF218" evidence="1">
    <location>
        <begin position="49"/>
        <end position="168"/>
    </location>
</feature>
<evidence type="ECO:0000259" key="1">
    <source>
        <dbReference type="Pfam" id="PF02698"/>
    </source>
</evidence>
<reference evidence="2 3" key="1">
    <citation type="submission" date="2023-07" db="EMBL/GenBank/DDBJ databases">
        <title>Sequencing the genomes of 1000 actinobacteria strains.</title>
        <authorList>
            <person name="Klenk H.-P."/>
        </authorList>
    </citation>
    <scope>NUCLEOTIDE SEQUENCE [LARGE SCALE GENOMIC DNA]</scope>
    <source>
        <strain evidence="2 3">DSM 22966</strain>
    </source>
</reference>
<proteinExistence type="predicted"/>
<dbReference type="EMBL" id="JAVDYJ010000001">
    <property type="protein sequence ID" value="MDR7346067.1"/>
    <property type="molecule type" value="Genomic_DNA"/>
</dbReference>
<dbReference type="CDD" id="cd06259">
    <property type="entry name" value="YdcF-like"/>
    <property type="match status" value="1"/>
</dbReference>
<protein>
    <recommendedName>
        <fullName evidence="1">DUF218 domain-containing protein</fullName>
    </recommendedName>
</protein>
<dbReference type="Proteomes" id="UP001183794">
    <property type="component" value="Unassembled WGS sequence"/>
</dbReference>
<sequence length="200" mass="22763">MMRKLKIFSTAVIILVLGWFLFASVSIYDPRQGDIEAHADAVVSLSPPPYRLPLAEELYHTGHADNLAISYVPVDPRHYNAEWVAAWQPAESYCEDPADERHEAVWCLTPEEISTRGEALALRELAQTQAWESVTIVTSRSHVFRTRFIFERCAADTVDVNVVFPEPDVSVERSEENWAWHIVYENAAFFKALYATFVAC</sequence>
<evidence type="ECO:0000313" key="2">
    <source>
        <dbReference type="EMBL" id="MDR7346067.1"/>
    </source>
</evidence>
<dbReference type="InterPro" id="IPR003848">
    <property type="entry name" value="DUF218"/>
</dbReference>
<keyword evidence="3" id="KW-1185">Reference proteome</keyword>
<dbReference type="RefSeq" id="WP_310170524.1">
    <property type="nucleotide sequence ID" value="NZ_BAABHE010000002.1"/>
</dbReference>
<gene>
    <name evidence="2" type="ORF">J2S62_000324</name>
</gene>
<evidence type="ECO:0000313" key="3">
    <source>
        <dbReference type="Proteomes" id="UP001183794"/>
    </source>
</evidence>